<dbReference type="EMBL" id="JAANOW010000001">
    <property type="protein sequence ID" value="NIH95918.1"/>
    <property type="molecule type" value="Genomic_DNA"/>
</dbReference>
<protein>
    <submittedName>
        <fullName evidence="2">Uncharacterized protein</fullName>
    </submittedName>
</protein>
<dbReference type="RefSeq" id="WP_167159250.1">
    <property type="nucleotide sequence ID" value="NZ_JAANOW010000001.1"/>
</dbReference>
<organism evidence="2 3">
    <name type="scientific">Mycolicibacterium fluoranthenivorans</name>
    <dbReference type="NCBI Taxonomy" id="258505"/>
    <lineage>
        <taxon>Bacteria</taxon>
        <taxon>Bacillati</taxon>
        <taxon>Actinomycetota</taxon>
        <taxon>Actinomycetes</taxon>
        <taxon>Mycobacteriales</taxon>
        <taxon>Mycobacteriaceae</taxon>
        <taxon>Mycolicibacterium</taxon>
    </lineage>
</organism>
<name>A0A7X5U021_9MYCO</name>
<dbReference type="Proteomes" id="UP000547444">
    <property type="component" value="Unassembled WGS sequence"/>
</dbReference>
<comment type="caution">
    <text evidence="2">The sequence shown here is derived from an EMBL/GenBank/DDBJ whole genome shotgun (WGS) entry which is preliminary data.</text>
</comment>
<accession>A0A7X5U021</accession>
<evidence type="ECO:0000256" key="1">
    <source>
        <dbReference type="SAM" id="MobiDB-lite"/>
    </source>
</evidence>
<evidence type="ECO:0000313" key="2">
    <source>
        <dbReference type="EMBL" id="NIH95918.1"/>
    </source>
</evidence>
<evidence type="ECO:0000313" key="3">
    <source>
        <dbReference type="Proteomes" id="UP000547444"/>
    </source>
</evidence>
<gene>
    <name evidence="2" type="ORF">FHU31_002874</name>
</gene>
<feature type="region of interest" description="Disordered" evidence="1">
    <location>
        <begin position="29"/>
        <end position="49"/>
    </location>
</feature>
<proteinExistence type="predicted"/>
<keyword evidence="3" id="KW-1185">Reference proteome</keyword>
<sequence length="49" mass="5430">MTALQDWLGIAPWAQRSVRSFVSGALRATTPAAPPRHKPKAMRRGVERC</sequence>
<reference evidence="2 3" key="1">
    <citation type="submission" date="2020-03" db="EMBL/GenBank/DDBJ databases">
        <title>Sequencing the genomes of 1000 actinobacteria strains.</title>
        <authorList>
            <person name="Klenk H.-P."/>
        </authorList>
    </citation>
    <scope>NUCLEOTIDE SEQUENCE [LARGE SCALE GENOMIC DNA]</scope>
    <source>
        <strain evidence="2 3">DSM 44556</strain>
    </source>
</reference>
<dbReference type="AlphaFoldDB" id="A0A7X5U021"/>